<reference evidence="1" key="1">
    <citation type="submission" date="2020-08" db="EMBL/GenBank/DDBJ databases">
        <title>Multicomponent nature underlies the extraordinary mechanical properties of spider dragline silk.</title>
        <authorList>
            <person name="Kono N."/>
            <person name="Nakamura H."/>
            <person name="Mori M."/>
            <person name="Yoshida Y."/>
            <person name="Ohtoshi R."/>
            <person name="Malay A.D."/>
            <person name="Moran D.A.P."/>
            <person name="Tomita M."/>
            <person name="Numata K."/>
            <person name="Arakawa K."/>
        </authorList>
    </citation>
    <scope>NUCLEOTIDE SEQUENCE</scope>
</reference>
<evidence type="ECO:0000313" key="1">
    <source>
        <dbReference type="EMBL" id="GFT47583.1"/>
    </source>
</evidence>
<sequence>MTRDNPLWSATDVGVLKSPADKRGAHRREIIEGKREGKKRNLRSLNEIVHSVHTPNTPNKSFIHQMIVNMSHVEKLRSSNTVEEFKEMWVGWLKFR</sequence>
<dbReference type="AlphaFoldDB" id="A0A8X6P2X1"/>
<keyword evidence="2" id="KW-1185">Reference proteome</keyword>
<dbReference type="EMBL" id="BMAW01016158">
    <property type="protein sequence ID" value="GFT47583.1"/>
    <property type="molecule type" value="Genomic_DNA"/>
</dbReference>
<organism evidence="1 2">
    <name type="scientific">Nephila pilipes</name>
    <name type="common">Giant wood spider</name>
    <name type="synonym">Nephila maculata</name>
    <dbReference type="NCBI Taxonomy" id="299642"/>
    <lineage>
        <taxon>Eukaryota</taxon>
        <taxon>Metazoa</taxon>
        <taxon>Ecdysozoa</taxon>
        <taxon>Arthropoda</taxon>
        <taxon>Chelicerata</taxon>
        <taxon>Arachnida</taxon>
        <taxon>Araneae</taxon>
        <taxon>Araneomorphae</taxon>
        <taxon>Entelegynae</taxon>
        <taxon>Araneoidea</taxon>
        <taxon>Nephilidae</taxon>
        <taxon>Nephila</taxon>
    </lineage>
</organism>
<accession>A0A8X6P2X1</accession>
<comment type="caution">
    <text evidence="1">The sequence shown here is derived from an EMBL/GenBank/DDBJ whole genome shotgun (WGS) entry which is preliminary data.</text>
</comment>
<gene>
    <name evidence="1" type="ORF">NPIL_440961</name>
</gene>
<name>A0A8X6P2X1_NEPPI</name>
<proteinExistence type="predicted"/>
<evidence type="ECO:0000313" key="2">
    <source>
        <dbReference type="Proteomes" id="UP000887013"/>
    </source>
</evidence>
<protein>
    <submittedName>
        <fullName evidence="1">Uncharacterized protein</fullName>
    </submittedName>
</protein>
<dbReference type="Proteomes" id="UP000887013">
    <property type="component" value="Unassembled WGS sequence"/>
</dbReference>
<dbReference type="OrthoDB" id="10416445at2759"/>